<dbReference type="EMBL" id="CAJNYV010000011">
    <property type="protein sequence ID" value="CAF3321808.1"/>
    <property type="molecule type" value="Genomic_DNA"/>
</dbReference>
<evidence type="ECO:0000256" key="6">
    <source>
        <dbReference type="ARBA" id="ARBA00029555"/>
    </source>
</evidence>
<evidence type="ECO:0000256" key="8">
    <source>
        <dbReference type="SAM" id="MobiDB-lite"/>
    </source>
</evidence>
<feature type="compositionally biased region" description="Basic and acidic residues" evidence="8">
    <location>
        <begin position="798"/>
        <end position="814"/>
    </location>
</feature>
<sequence length="821" mass="96000">MATQTQVLKRGAVQPARIHDYLYDPTCSLSGVRDHARETFVAKTSSEQLQAVPVYEHLFSDLRQYPRFAYRIQARDPVPAHVSRQWIGQADAHREQIAISRLFTGNEAFVVPPRTFDHVDVGGRERAKFFRKPLVPFMENIQPLVQLDTGRMTTGTFGDAGAMPGPGRLLGSTTAGISMGQPATRTQAIQTDYMEREAQTDPYTPEYVVKPGEQPEVLTLATLMYKKGLPAGLAEVEMIERARAKRAWEASLPPLDDPQQWEKRFKMMSDMERHEWLLRENEIEKLQNLRIELLEKMLKDNESRQHDATIERINRQWSKKQVEREDFVKTNRLHYLRAIRALLRKRSQVETKYVKNDIVRAYTKYESPAYGPLTRNGYFPDKLTDKYLVKSRFLDTYTGLLELESTLPSNALKIRLPAPKRISSTKDGHLKRQFRRERDLENIFKTVAEQKDKQVEEPKPLRFLVKVEKPVPRPPTPGIDLPDMEQEEREKSIIYIQKLLRGRAIQNMMYKNKEERIELIDEMRSTHALQEQDMNRKKLQRQDIQAEQYTQRKDITKEDFIDSMLQTLEGEAIGDTFDYLSKELIRLQEERRIAAFAMLAERQRRLREAEESGLRQVEERRRREQDELFKQMLKMTQNTVDTYLEDIIMESTFETANEEARVEIQQQATAIDEIAHELESKRTQLESESIVAELVHGFLIPEIAKQESRNKVRLAQHKYLLAAHRVVKASCNENLNDSVVTDKPQSRETTEPTHEYDQSIQYDDADEQQQQQEQNREYEEEEEEENQGNNDETQGEEGVNHHENEDDVSMRRETNDEDQEH</sequence>
<dbReference type="EMBL" id="CAJOBS010000125">
    <property type="protein sequence ID" value="CAF4502175.1"/>
    <property type="molecule type" value="Genomic_DNA"/>
</dbReference>
<protein>
    <recommendedName>
        <fullName evidence="6">Cilia- and flagella-associated protein 91</fullName>
    </recommendedName>
</protein>
<reference evidence="10" key="1">
    <citation type="submission" date="2021-02" db="EMBL/GenBank/DDBJ databases">
        <authorList>
            <person name="Nowell W R."/>
        </authorList>
    </citation>
    <scope>NUCLEOTIDE SEQUENCE</scope>
</reference>
<proteinExistence type="inferred from homology"/>
<dbReference type="PANTHER" id="PTHR22455">
    <property type="entry name" value="CILIA- AND FLAGELLA-ASSOCIATED PROTEIN 91"/>
    <property type="match status" value="1"/>
</dbReference>
<name>A0A817TV03_9BILA</name>
<evidence type="ECO:0000313" key="12">
    <source>
        <dbReference type="Proteomes" id="UP000663865"/>
    </source>
</evidence>
<evidence type="ECO:0000313" key="11">
    <source>
        <dbReference type="EMBL" id="CAF4502175.1"/>
    </source>
</evidence>
<evidence type="ECO:0000256" key="5">
    <source>
        <dbReference type="ARBA" id="ARBA00029468"/>
    </source>
</evidence>
<keyword evidence="2" id="KW-0963">Cytoplasm</keyword>
<keyword evidence="4" id="KW-0966">Cell projection</keyword>
<feature type="coiled-coil region" evidence="7">
    <location>
        <begin position="600"/>
        <end position="627"/>
    </location>
</feature>
<evidence type="ECO:0000256" key="1">
    <source>
        <dbReference type="ARBA" id="ARBA00004430"/>
    </source>
</evidence>
<comment type="caution">
    <text evidence="10">The sequence shown here is derived from an EMBL/GenBank/DDBJ whole genome shotgun (WGS) entry which is preliminary data.</text>
</comment>
<dbReference type="Proteomes" id="UP000663838">
    <property type="component" value="Unassembled WGS sequence"/>
</dbReference>
<comment type="subcellular location">
    <subcellularLocation>
        <location evidence="1">Cytoplasm</location>
        <location evidence="1">Cytoskeleton</location>
        <location evidence="1">Cilium axoneme</location>
    </subcellularLocation>
</comment>
<accession>A0A817TV03</accession>
<feature type="region of interest" description="Disordered" evidence="8">
    <location>
        <begin position="737"/>
        <end position="821"/>
    </location>
</feature>
<dbReference type="InterPro" id="IPR032840">
    <property type="entry name" value="CFAP91_dom"/>
</dbReference>
<evidence type="ECO:0000259" key="9">
    <source>
        <dbReference type="Pfam" id="PF14738"/>
    </source>
</evidence>
<dbReference type="AlphaFoldDB" id="A0A817TV03"/>
<dbReference type="Pfam" id="PF14738">
    <property type="entry name" value="CFAP91"/>
    <property type="match status" value="1"/>
</dbReference>
<keyword evidence="3" id="KW-0206">Cytoskeleton</keyword>
<evidence type="ECO:0000256" key="4">
    <source>
        <dbReference type="ARBA" id="ARBA00023273"/>
    </source>
</evidence>
<evidence type="ECO:0000256" key="3">
    <source>
        <dbReference type="ARBA" id="ARBA00023212"/>
    </source>
</evidence>
<feature type="compositionally biased region" description="Basic and acidic residues" evidence="8">
    <location>
        <begin position="744"/>
        <end position="757"/>
    </location>
</feature>
<feature type="domain" description="CFAP91" evidence="9">
    <location>
        <begin position="189"/>
        <end position="340"/>
    </location>
</feature>
<evidence type="ECO:0000256" key="2">
    <source>
        <dbReference type="ARBA" id="ARBA00022490"/>
    </source>
</evidence>
<evidence type="ECO:0000256" key="7">
    <source>
        <dbReference type="SAM" id="Coils"/>
    </source>
</evidence>
<dbReference type="GO" id="GO:0005930">
    <property type="term" value="C:axoneme"/>
    <property type="evidence" value="ECO:0007669"/>
    <property type="project" value="UniProtKB-SubCell"/>
</dbReference>
<keyword evidence="7" id="KW-0175">Coiled coil</keyword>
<comment type="similarity">
    <text evidence="5">Belongs to the CFAP91 family.</text>
</comment>
<gene>
    <name evidence="10" type="ORF">KIK155_LOCUS568</name>
    <name evidence="11" type="ORF">TOA249_LOCUS3539</name>
</gene>
<evidence type="ECO:0000313" key="10">
    <source>
        <dbReference type="EMBL" id="CAF3321808.1"/>
    </source>
</evidence>
<dbReference type="InterPro" id="IPR026720">
    <property type="entry name" value="CFAP91"/>
</dbReference>
<organism evidence="10 12">
    <name type="scientific">Rotaria socialis</name>
    <dbReference type="NCBI Taxonomy" id="392032"/>
    <lineage>
        <taxon>Eukaryota</taxon>
        <taxon>Metazoa</taxon>
        <taxon>Spiralia</taxon>
        <taxon>Gnathifera</taxon>
        <taxon>Rotifera</taxon>
        <taxon>Eurotatoria</taxon>
        <taxon>Bdelloidea</taxon>
        <taxon>Philodinida</taxon>
        <taxon>Philodinidae</taxon>
        <taxon>Rotaria</taxon>
    </lineage>
</organism>
<dbReference type="PANTHER" id="PTHR22455:SF10">
    <property type="entry name" value="CILIA- AND FLAGELLA-ASSOCIATED PROTEIN 91"/>
    <property type="match status" value="1"/>
</dbReference>
<dbReference type="Proteomes" id="UP000663865">
    <property type="component" value="Unassembled WGS sequence"/>
</dbReference>